<keyword evidence="3" id="KW-1185">Reference proteome</keyword>
<dbReference type="EMBL" id="BFAV01000150">
    <property type="protein sequence ID" value="GBF34682.1"/>
    <property type="molecule type" value="Genomic_DNA"/>
</dbReference>
<keyword evidence="1" id="KW-0472">Membrane</keyword>
<feature type="transmembrane region" description="Helical" evidence="1">
    <location>
        <begin position="12"/>
        <end position="33"/>
    </location>
</feature>
<evidence type="ECO:0000313" key="3">
    <source>
        <dbReference type="Proteomes" id="UP000239549"/>
    </source>
</evidence>
<gene>
    <name evidence="2" type="ORF">DCCM_3802</name>
</gene>
<evidence type="ECO:0000313" key="2">
    <source>
        <dbReference type="EMBL" id="GBF34682.1"/>
    </source>
</evidence>
<dbReference type="Proteomes" id="UP000239549">
    <property type="component" value="Unassembled WGS sequence"/>
</dbReference>
<accession>A0A2L2XEX0</accession>
<dbReference type="AlphaFoldDB" id="A0A2L2XEX0"/>
<reference evidence="3" key="1">
    <citation type="submission" date="2018-02" db="EMBL/GenBank/DDBJ databases">
        <title>Genome sequence of Desulfocucumis palustris strain NAW-5.</title>
        <authorList>
            <person name="Watanabe M."/>
            <person name="Kojima H."/>
            <person name="Fukui M."/>
        </authorList>
    </citation>
    <scope>NUCLEOTIDE SEQUENCE [LARGE SCALE GENOMIC DNA]</scope>
    <source>
        <strain evidence="3">NAW-5</strain>
    </source>
</reference>
<name>A0A2L2XEX0_9FIRM</name>
<organism evidence="2 3">
    <name type="scientific">Desulfocucumis palustris</name>
    <dbReference type="NCBI Taxonomy" id="1898651"/>
    <lineage>
        <taxon>Bacteria</taxon>
        <taxon>Bacillati</taxon>
        <taxon>Bacillota</taxon>
        <taxon>Clostridia</taxon>
        <taxon>Eubacteriales</taxon>
        <taxon>Desulfocucumaceae</taxon>
        <taxon>Desulfocucumis</taxon>
    </lineage>
</organism>
<protein>
    <submittedName>
        <fullName evidence="2">Uncharacterized protein</fullName>
    </submittedName>
</protein>
<evidence type="ECO:0000256" key="1">
    <source>
        <dbReference type="SAM" id="Phobius"/>
    </source>
</evidence>
<proteinExistence type="predicted"/>
<comment type="caution">
    <text evidence="2">The sequence shown here is derived from an EMBL/GenBank/DDBJ whole genome shotgun (WGS) entry which is preliminary data.</text>
</comment>
<keyword evidence="1" id="KW-1133">Transmembrane helix</keyword>
<sequence length="54" mass="6020">MFKPVISSDQGAVLVDEIAIFYVAVFAVFYLTANNSITYPQDTTEGSIYFSYLV</sequence>
<keyword evidence="1" id="KW-0812">Transmembrane</keyword>